<organism evidence="7">
    <name type="scientific">Rhizophora mucronata</name>
    <name type="common">Asiatic mangrove</name>
    <dbReference type="NCBI Taxonomy" id="61149"/>
    <lineage>
        <taxon>Eukaryota</taxon>
        <taxon>Viridiplantae</taxon>
        <taxon>Streptophyta</taxon>
        <taxon>Embryophyta</taxon>
        <taxon>Tracheophyta</taxon>
        <taxon>Spermatophyta</taxon>
        <taxon>Magnoliopsida</taxon>
        <taxon>eudicotyledons</taxon>
        <taxon>Gunneridae</taxon>
        <taxon>Pentapetalae</taxon>
        <taxon>rosids</taxon>
        <taxon>fabids</taxon>
        <taxon>Malpighiales</taxon>
        <taxon>Rhizophoraceae</taxon>
        <taxon>Rhizophora</taxon>
    </lineage>
</organism>
<reference evidence="7" key="1">
    <citation type="submission" date="2018-02" db="EMBL/GenBank/DDBJ databases">
        <title>Rhizophora mucronata_Transcriptome.</title>
        <authorList>
            <person name="Meera S.P."/>
            <person name="Sreeshan A."/>
            <person name="Augustine A."/>
        </authorList>
    </citation>
    <scope>NUCLEOTIDE SEQUENCE</scope>
    <source>
        <tissue evidence="7">Leaf</tissue>
    </source>
</reference>
<protein>
    <submittedName>
        <fullName evidence="7">Uncharacterized protein</fullName>
    </submittedName>
</protein>
<keyword evidence="4 6" id="KW-1133">Transmembrane helix</keyword>
<dbReference type="GO" id="GO:0005384">
    <property type="term" value="F:manganese ion transmembrane transporter activity"/>
    <property type="evidence" value="ECO:0007669"/>
    <property type="project" value="TreeGrafter"/>
</dbReference>
<comment type="subcellular location">
    <subcellularLocation>
        <location evidence="1">Membrane</location>
        <topology evidence="1">Multi-pass membrane protein</topology>
    </subcellularLocation>
</comment>
<keyword evidence="5 6" id="KW-0472">Membrane</keyword>
<evidence type="ECO:0000256" key="2">
    <source>
        <dbReference type="ARBA" id="ARBA00009965"/>
    </source>
</evidence>
<keyword evidence="3 6" id="KW-0812">Transmembrane</keyword>
<comment type="similarity">
    <text evidence="2">Belongs to the NRAMP (TC 2.A.55) family.</text>
</comment>
<dbReference type="InterPro" id="IPR001046">
    <property type="entry name" value="NRAMP_fam"/>
</dbReference>
<dbReference type="EMBL" id="GGEC01064590">
    <property type="protein sequence ID" value="MBX45074.1"/>
    <property type="molecule type" value="Transcribed_RNA"/>
</dbReference>
<evidence type="ECO:0000256" key="6">
    <source>
        <dbReference type="SAM" id="Phobius"/>
    </source>
</evidence>
<dbReference type="PANTHER" id="PTHR11706:SF54">
    <property type="entry name" value="METAL TRANSPORTER NRAMP1"/>
    <property type="match status" value="1"/>
</dbReference>
<evidence type="ECO:0000313" key="7">
    <source>
        <dbReference type="EMBL" id="MBX45074.1"/>
    </source>
</evidence>
<evidence type="ECO:0000256" key="4">
    <source>
        <dbReference type="ARBA" id="ARBA00022989"/>
    </source>
</evidence>
<dbReference type="PANTHER" id="PTHR11706">
    <property type="entry name" value="SOLUTE CARRIER PROTEIN FAMILY 11 MEMBER"/>
    <property type="match status" value="1"/>
</dbReference>
<proteinExistence type="inferred from homology"/>
<feature type="transmembrane region" description="Helical" evidence="6">
    <location>
        <begin position="26"/>
        <end position="51"/>
    </location>
</feature>
<dbReference type="GO" id="GO:0015086">
    <property type="term" value="F:cadmium ion transmembrane transporter activity"/>
    <property type="evidence" value="ECO:0007669"/>
    <property type="project" value="TreeGrafter"/>
</dbReference>
<feature type="transmembrane region" description="Helical" evidence="6">
    <location>
        <begin position="71"/>
        <end position="93"/>
    </location>
</feature>
<dbReference type="AlphaFoldDB" id="A0A2P2NRL2"/>
<name>A0A2P2NRL2_RHIMU</name>
<dbReference type="GO" id="GO:0005886">
    <property type="term" value="C:plasma membrane"/>
    <property type="evidence" value="ECO:0007669"/>
    <property type="project" value="TreeGrafter"/>
</dbReference>
<evidence type="ECO:0000256" key="1">
    <source>
        <dbReference type="ARBA" id="ARBA00004141"/>
    </source>
</evidence>
<evidence type="ECO:0000256" key="3">
    <source>
        <dbReference type="ARBA" id="ARBA00022692"/>
    </source>
</evidence>
<dbReference type="GO" id="GO:0034755">
    <property type="term" value="P:iron ion transmembrane transport"/>
    <property type="evidence" value="ECO:0007669"/>
    <property type="project" value="TreeGrafter"/>
</dbReference>
<sequence>MILSFELPFALIPLLKFTSSKTKMGIYANSTLISAVTWSIGTLIMSINMYYLVSGFIKLLLRDHLELAATVFLGILGFLGMAIYLAAIVYLVLHKDKKAAHLVRLTTAASHEANEPRDASLYSLPREDIVSMQLPQRRITEDVD</sequence>
<evidence type="ECO:0000256" key="5">
    <source>
        <dbReference type="ARBA" id="ARBA00023136"/>
    </source>
</evidence>
<accession>A0A2P2NRL2</accession>